<dbReference type="Proteomes" id="UP000195105">
    <property type="component" value="Unassembled WGS sequence"/>
</dbReference>
<sequence>MRQAHPNTGYPMRRWVFEDARGRYDIDLGDSHVDCSTVGDLTVPADLVLDYGTDAGGDRLRSLVADGYG</sequence>
<gene>
    <name evidence="1" type="ORF">CA983_44595</name>
</gene>
<evidence type="ECO:0000313" key="2">
    <source>
        <dbReference type="Proteomes" id="UP000195105"/>
    </source>
</evidence>
<accession>A0A243Q2A3</accession>
<organism evidence="1 2">
    <name type="scientific">Streptomyces swartbergensis</name>
    <dbReference type="NCBI Taxonomy" id="487165"/>
    <lineage>
        <taxon>Bacteria</taxon>
        <taxon>Bacillati</taxon>
        <taxon>Actinomycetota</taxon>
        <taxon>Actinomycetes</taxon>
        <taxon>Kitasatosporales</taxon>
        <taxon>Streptomycetaceae</taxon>
        <taxon>Streptomyces</taxon>
    </lineage>
</organism>
<proteinExistence type="predicted"/>
<protein>
    <submittedName>
        <fullName evidence="1">Uncharacterized protein</fullName>
    </submittedName>
</protein>
<evidence type="ECO:0000313" key="1">
    <source>
        <dbReference type="EMBL" id="OUC75017.1"/>
    </source>
</evidence>
<dbReference type="AlphaFoldDB" id="A0A243Q2A3"/>
<reference evidence="1 2" key="1">
    <citation type="submission" date="2017-05" db="EMBL/GenBank/DDBJ databases">
        <title>Biotechnological potential of actinobacteria isolated from South African environments.</title>
        <authorList>
            <person name="Le Roes-Hill M."/>
            <person name="Prins A."/>
            <person name="Durrell K.A."/>
        </authorList>
    </citation>
    <scope>NUCLEOTIDE SEQUENCE [LARGE SCALE GENOMIC DNA]</scope>
    <source>
        <strain evidence="1 2">HMC13</strain>
    </source>
</reference>
<feature type="non-terminal residue" evidence="1">
    <location>
        <position position="69"/>
    </location>
</feature>
<name>A0A243Q2A3_9ACTN</name>
<dbReference type="EMBL" id="NGFN01000854">
    <property type="protein sequence ID" value="OUC75017.1"/>
    <property type="molecule type" value="Genomic_DNA"/>
</dbReference>
<comment type="caution">
    <text evidence="1">The sequence shown here is derived from an EMBL/GenBank/DDBJ whole genome shotgun (WGS) entry which is preliminary data.</text>
</comment>
<keyword evidence="2" id="KW-1185">Reference proteome</keyword>